<dbReference type="GO" id="GO:0016462">
    <property type="term" value="F:pyrophosphatase activity"/>
    <property type="evidence" value="ECO:0007669"/>
    <property type="project" value="InterPro"/>
</dbReference>
<proteinExistence type="predicted"/>
<feature type="region of interest" description="Disordered" evidence="5">
    <location>
        <begin position="29"/>
        <end position="50"/>
    </location>
</feature>
<evidence type="ECO:0000256" key="2">
    <source>
        <dbReference type="ARBA" id="ARBA00022723"/>
    </source>
</evidence>
<dbReference type="PANTHER" id="PTHR12629">
    <property type="entry name" value="DIPHOSPHOINOSITOL POLYPHOSPHATE PHOSPHOHYDROLASE"/>
    <property type="match status" value="1"/>
</dbReference>
<evidence type="ECO:0000313" key="7">
    <source>
        <dbReference type="EMBL" id="TMW58891.1"/>
    </source>
</evidence>
<dbReference type="AlphaFoldDB" id="A0A8K1FDZ5"/>
<dbReference type="EMBL" id="SPLM01000110">
    <property type="protein sequence ID" value="TMW58891.1"/>
    <property type="molecule type" value="Genomic_DNA"/>
</dbReference>
<comment type="cofactor">
    <cofactor evidence="1">
        <name>Mg(2+)</name>
        <dbReference type="ChEBI" id="CHEBI:18420"/>
    </cofactor>
</comment>
<evidence type="ECO:0000313" key="8">
    <source>
        <dbReference type="Proteomes" id="UP000794436"/>
    </source>
</evidence>
<evidence type="ECO:0000259" key="6">
    <source>
        <dbReference type="PROSITE" id="PS51462"/>
    </source>
</evidence>
<comment type="caution">
    <text evidence="7">The sequence shown here is derived from an EMBL/GenBank/DDBJ whole genome shotgun (WGS) entry which is preliminary data.</text>
</comment>
<dbReference type="OrthoDB" id="2011998at2759"/>
<feature type="domain" description="Nudix hydrolase" evidence="6">
    <location>
        <begin position="60"/>
        <end position="196"/>
    </location>
</feature>
<keyword evidence="8" id="KW-1185">Reference proteome</keyword>
<gene>
    <name evidence="7" type="ORF">Poli38472_007036</name>
</gene>
<keyword evidence="4" id="KW-0460">Magnesium</keyword>
<reference evidence="7" key="1">
    <citation type="submission" date="2019-03" db="EMBL/GenBank/DDBJ databases">
        <title>Long read genome sequence of the mycoparasitic Pythium oligandrum ATCC 38472 isolated from sugarbeet rhizosphere.</title>
        <authorList>
            <person name="Gaulin E."/>
        </authorList>
    </citation>
    <scope>NUCLEOTIDE SEQUENCE</scope>
    <source>
        <strain evidence="7">ATCC 38472_TT</strain>
    </source>
</reference>
<dbReference type="Proteomes" id="UP000794436">
    <property type="component" value="Unassembled WGS sequence"/>
</dbReference>
<dbReference type="GO" id="GO:0005634">
    <property type="term" value="C:nucleus"/>
    <property type="evidence" value="ECO:0007669"/>
    <property type="project" value="TreeGrafter"/>
</dbReference>
<keyword evidence="2" id="KW-0479">Metal-binding</keyword>
<dbReference type="InterPro" id="IPR015797">
    <property type="entry name" value="NUDIX_hydrolase-like_dom_sf"/>
</dbReference>
<dbReference type="Gene3D" id="3.90.79.10">
    <property type="entry name" value="Nucleoside Triphosphate Pyrophosphohydrolase"/>
    <property type="match status" value="1"/>
</dbReference>
<sequence length="205" mass="22480">MSTEQGDESGVAPYGAAVREHAAATLPLHTTTGHGDVGEEHISPLQHSRVGRANQRYDGATRLLACVVVVRPAPDAGSAVSTPSSRQVLLISSSKHPDEWILPKGGWEDDESIEECAHREAEEEAGVTGSIVSDLGQLDFATHKGSPCRLYGFVLQCERQYAHWAESSRRRKWVSFEEAHTFLQKRSELLHMLRRAQQADGADEA</sequence>
<organism evidence="7 8">
    <name type="scientific">Pythium oligandrum</name>
    <name type="common">Mycoparasitic fungus</name>
    <dbReference type="NCBI Taxonomy" id="41045"/>
    <lineage>
        <taxon>Eukaryota</taxon>
        <taxon>Sar</taxon>
        <taxon>Stramenopiles</taxon>
        <taxon>Oomycota</taxon>
        <taxon>Peronosporomycetes</taxon>
        <taxon>Pythiales</taxon>
        <taxon>Pythiaceae</taxon>
        <taxon>Pythium</taxon>
    </lineage>
</organism>
<dbReference type="InterPro" id="IPR020084">
    <property type="entry name" value="NUDIX_hydrolase_CS"/>
</dbReference>
<dbReference type="PROSITE" id="PS00893">
    <property type="entry name" value="NUDIX_BOX"/>
    <property type="match status" value="1"/>
</dbReference>
<evidence type="ECO:0000256" key="1">
    <source>
        <dbReference type="ARBA" id="ARBA00001946"/>
    </source>
</evidence>
<dbReference type="CDD" id="cd04666">
    <property type="entry name" value="NUDIX_DIPP2_like_Nudt4"/>
    <property type="match status" value="1"/>
</dbReference>
<accession>A0A8K1FDZ5</accession>
<dbReference type="GO" id="GO:0046872">
    <property type="term" value="F:metal ion binding"/>
    <property type="evidence" value="ECO:0007669"/>
    <property type="project" value="UniProtKB-KW"/>
</dbReference>
<dbReference type="SUPFAM" id="SSF55811">
    <property type="entry name" value="Nudix"/>
    <property type="match status" value="1"/>
</dbReference>
<dbReference type="GO" id="GO:0005737">
    <property type="term" value="C:cytoplasm"/>
    <property type="evidence" value="ECO:0007669"/>
    <property type="project" value="TreeGrafter"/>
</dbReference>
<dbReference type="InterPro" id="IPR000086">
    <property type="entry name" value="NUDIX_hydrolase_dom"/>
</dbReference>
<dbReference type="PROSITE" id="PS51462">
    <property type="entry name" value="NUDIX"/>
    <property type="match status" value="1"/>
</dbReference>
<evidence type="ECO:0000256" key="4">
    <source>
        <dbReference type="ARBA" id="ARBA00022842"/>
    </source>
</evidence>
<protein>
    <recommendedName>
        <fullName evidence="6">Nudix hydrolase domain-containing protein</fullName>
    </recommendedName>
</protein>
<name>A0A8K1FDZ5_PYTOL</name>
<dbReference type="InterPro" id="IPR047198">
    <property type="entry name" value="DDP-like_NUDIX"/>
</dbReference>
<evidence type="ECO:0000256" key="3">
    <source>
        <dbReference type="ARBA" id="ARBA00022801"/>
    </source>
</evidence>
<dbReference type="PANTHER" id="PTHR12629:SF0">
    <property type="entry name" value="DIPHOSPHOINOSITOL-POLYPHOSPHATE DIPHOSPHATASE"/>
    <property type="match status" value="1"/>
</dbReference>
<keyword evidence="3" id="KW-0378">Hydrolase</keyword>
<dbReference type="Pfam" id="PF00293">
    <property type="entry name" value="NUDIX"/>
    <property type="match status" value="1"/>
</dbReference>
<evidence type="ECO:0000256" key="5">
    <source>
        <dbReference type="SAM" id="MobiDB-lite"/>
    </source>
</evidence>